<keyword evidence="3" id="KW-1185">Reference proteome</keyword>
<dbReference type="AlphaFoldDB" id="A0A420UTE6"/>
<dbReference type="Proteomes" id="UP000028058">
    <property type="component" value="Unassembled WGS sequence"/>
</dbReference>
<accession>A0A420UTE6</accession>
<proteinExistence type="predicted"/>
<comment type="caution">
    <text evidence="2">The sequence shown here is derived from an EMBL/GenBank/DDBJ whole genome shotgun (WGS) entry which is preliminary data.</text>
</comment>
<keyword evidence="1" id="KW-0812">Transmembrane</keyword>
<gene>
    <name evidence="2" type="primary">fadE</name>
    <name evidence="2" type="ORF">SFRA_033050</name>
</gene>
<sequence length="125" mass="13437">MTLALLIIALVAFAVLAMRESSLREWGVVVLVIGALSRIGTGEAGFTMATDAFGWIMALLPGVILLLLSIEAVRKPVLMRPVYGAVKSILPRVSRTEQEALDAGTVGWDAELFSGRPDWSKLEAI</sequence>
<dbReference type="EMBL" id="JNAD02000097">
    <property type="protein sequence ID" value="RKM87646.1"/>
    <property type="molecule type" value="Genomic_DNA"/>
</dbReference>
<evidence type="ECO:0000256" key="1">
    <source>
        <dbReference type="SAM" id="Phobius"/>
    </source>
</evidence>
<protein>
    <submittedName>
        <fullName evidence="2">Acyl-CoA dehydrogenase</fullName>
    </submittedName>
</protein>
<reference evidence="2 3" key="1">
    <citation type="journal article" date="2014" name="Genome Announc.">
        <title>Draft Genome Sequence of Streptomyces fradiae ATCC 19609, a Strain Highly Sensitive to Antibiotics.</title>
        <authorList>
            <person name="Bekker O.B."/>
            <person name="Klimina K.M."/>
            <person name="Vatlin A.A."/>
            <person name="Zakharevich N.V."/>
            <person name="Kasianov A.S."/>
            <person name="Danilenko V.N."/>
        </authorList>
    </citation>
    <scope>NUCLEOTIDE SEQUENCE [LARGE SCALE GENOMIC DNA]</scope>
    <source>
        <strain evidence="2 3">ATCC 19609</strain>
    </source>
</reference>
<organism evidence="2 3">
    <name type="scientific">Streptomyces xinghaiensis</name>
    <dbReference type="NCBI Taxonomy" id="1038928"/>
    <lineage>
        <taxon>Bacteria</taxon>
        <taxon>Bacillati</taxon>
        <taxon>Actinomycetota</taxon>
        <taxon>Actinomycetes</taxon>
        <taxon>Kitasatosporales</taxon>
        <taxon>Streptomycetaceae</taxon>
        <taxon>Streptomyces</taxon>
    </lineage>
</organism>
<feature type="transmembrane region" description="Helical" evidence="1">
    <location>
        <begin position="52"/>
        <end position="70"/>
    </location>
</feature>
<dbReference type="RefSeq" id="WP_199741595.1">
    <property type="nucleotide sequence ID" value="NZ_JNAD02000097.1"/>
</dbReference>
<name>A0A420UTE6_9ACTN</name>
<feature type="non-terminal residue" evidence="2">
    <location>
        <position position="125"/>
    </location>
</feature>
<evidence type="ECO:0000313" key="2">
    <source>
        <dbReference type="EMBL" id="RKM87646.1"/>
    </source>
</evidence>
<evidence type="ECO:0000313" key="3">
    <source>
        <dbReference type="Proteomes" id="UP000028058"/>
    </source>
</evidence>
<keyword evidence="1" id="KW-1133">Transmembrane helix</keyword>
<keyword evidence="1" id="KW-0472">Membrane</keyword>